<reference evidence="1" key="1">
    <citation type="submission" date="2020-09" db="EMBL/GenBank/DDBJ databases">
        <title>Genome sequence of Vibrio parahaemolyticus isolates.</title>
        <authorList>
            <person name="Hammerl J.A."/>
            <person name="Strauch E."/>
        </authorList>
    </citation>
    <scope>NUCLEOTIDE SEQUENCE</scope>
    <source>
        <strain evidence="1">17-VB00146</strain>
    </source>
</reference>
<evidence type="ECO:0000313" key="3">
    <source>
        <dbReference type="Proteomes" id="UP000726777"/>
    </source>
</evidence>
<dbReference type="AlphaFoldDB" id="A0A9Q3YJT7"/>
<name>A0A9Q3YJT7_VIBPH</name>
<evidence type="ECO:0000313" key="1">
    <source>
        <dbReference type="EMBL" id="MCC3807749.1"/>
    </source>
</evidence>
<dbReference type="RefSeq" id="WP_193304366.1">
    <property type="nucleotide sequence ID" value="NZ_CP097872.1"/>
</dbReference>
<geneLocation type="plasmid" evidence="2 4">
    <name>pHLD</name>
</geneLocation>
<evidence type="ECO:0000313" key="4">
    <source>
        <dbReference type="Proteomes" id="UP001156560"/>
    </source>
</evidence>
<dbReference type="EMBL" id="JACVHL010000030">
    <property type="protein sequence ID" value="MCC3807749.1"/>
    <property type="molecule type" value="Genomic_DNA"/>
</dbReference>
<organism evidence="1 3">
    <name type="scientific">Vibrio parahaemolyticus</name>
    <dbReference type="NCBI Taxonomy" id="670"/>
    <lineage>
        <taxon>Bacteria</taxon>
        <taxon>Pseudomonadati</taxon>
        <taxon>Pseudomonadota</taxon>
        <taxon>Gammaproteobacteria</taxon>
        <taxon>Vibrionales</taxon>
        <taxon>Vibrionaceae</taxon>
        <taxon>Vibrio</taxon>
    </lineage>
</organism>
<protein>
    <submittedName>
        <fullName evidence="1">Uncharacterized protein</fullName>
    </submittedName>
</protein>
<dbReference type="Proteomes" id="UP001156560">
    <property type="component" value="Plasmid pHLD"/>
</dbReference>
<dbReference type="Proteomes" id="UP000726777">
    <property type="component" value="Unassembled WGS sequence"/>
</dbReference>
<keyword evidence="2" id="KW-0614">Plasmid</keyword>
<evidence type="ECO:0000313" key="2">
    <source>
        <dbReference type="EMBL" id="WAT94019.1"/>
    </source>
</evidence>
<sequence>MIILITDVQNRTNENIYAATYQVVNGTPSRSDVIHLLTSEIAQCSDITYSLTKKQGRFNTVGRQCVQGEHFNYIEMHEAVS</sequence>
<reference evidence="2" key="2">
    <citation type="submission" date="2022-12" db="EMBL/GenBank/DDBJ databases">
        <title>Vibrio parahaemolyticus become highly virulent by producing novel Tc toxins.</title>
        <authorList>
            <person name="Yang F."/>
            <person name="You Y."/>
            <person name="Lai Q."/>
            <person name="Xu L."/>
            <person name="Li F."/>
        </authorList>
    </citation>
    <scope>NUCLEOTIDE SEQUENCE</scope>
    <source>
        <strain evidence="2">Vp-HL-202005</strain>
        <plasmid evidence="2">pHLD</plasmid>
    </source>
</reference>
<proteinExistence type="predicted"/>
<gene>
    <name evidence="1" type="ORF">IB292_22265</name>
    <name evidence="2" type="ORF">O1Q84_27685</name>
</gene>
<accession>A0A9Q3YJT7</accession>
<dbReference type="EMBL" id="CP114199">
    <property type="protein sequence ID" value="WAT94019.1"/>
    <property type="molecule type" value="Genomic_DNA"/>
</dbReference>